<organism evidence="2 3">
    <name type="scientific">Agromyces salentinus</name>
    <dbReference type="NCBI Taxonomy" id="269421"/>
    <lineage>
        <taxon>Bacteria</taxon>
        <taxon>Bacillati</taxon>
        <taxon>Actinomycetota</taxon>
        <taxon>Actinomycetes</taxon>
        <taxon>Micrococcales</taxon>
        <taxon>Microbacteriaceae</taxon>
        <taxon>Agromyces</taxon>
    </lineage>
</organism>
<gene>
    <name evidence="2" type="ORF">GCM10009750_05050</name>
</gene>
<feature type="compositionally biased region" description="Basic and acidic residues" evidence="1">
    <location>
        <begin position="1"/>
        <end position="15"/>
    </location>
</feature>
<accession>A0ABP4YND6</accession>
<evidence type="ECO:0000256" key="1">
    <source>
        <dbReference type="SAM" id="MobiDB-lite"/>
    </source>
</evidence>
<evidence type="ECO:0000313" key="2">
    <source>
        <dbReference type="EMBL" id="GAA1825047.1"/>
    </source>
</evidence>
<evidence type="ECO:0000313" key="3">
    <source>
        <dbReference type="Proteomes" id="UP001501746"/>
    </source>
</evidence>
<sequence length="64" mass="6742">MDAVRPGRDGDRGTDSDDDEGGEGEPHDMQASGADRGKDACRLASCHVPPQVRLPEVYCAVSGE</sequence>
<dbReference type="Proteomes" id="UP001501746">
    <property type="component" value="Unassembled WGS sequence"/>
</dbReference>
<keyword evidence="3" id="KW-1185">Reference proteome</keyword>
<protein>
    <submittedName>
        <fullName evidence="2">Uncharacterized protein</fullName>
    </submittedName>
</protein>
<name>A0ABP4YND6_9MICO</name>
<reference evidence="3" key="1">
    <citation type="journal article" date="2019" name="Int. J. Syst. Evol. Microbiol.">
        <title>The Global Catalogue of Microorganisms (GCM) 10K type strain sequencing project: providing services to taxonomists for standard genome sequencing and annotation.</title>
        <authorList>
            <consortium name="The Broad Institute Genomics Platform"/>
            <consortium name="The Broad Institute Genome Sequencing Center for Infectious Disease"/>
            <person name="Wu L."/>
            <person name="Ma J."/>
        </authorList>
    </citation>
    <scope>NUCLEOTIDE SEQUENCE [LARGE SCALE GENOMIC DNA]</scope>
    <source>
        <strain evidence="3">JCM 14323</strain>
    </source>
</reference>
<feature type="region of interest" description="Disordered" evidence="1">
    <location>
        <begin position="1"/>
        <end position="37"/>
    </location>
</feature>
<dbReference type="EMBL" id="BAAANK010000001">
    <property type="protein sequence ID" value="GAA1825047.1"/>
    <property type="molecule type" value="Genomic_DNA"/>
</dbReference>
<proteinExistence type="predicted"/>
<comment type="caution">
    <text evidence="2">The sequence shown here is derived from an EMBL/GenBank/DDBJ whole genome shotgun (WGS) entry which is preliminary data.</text>
</comment>